<dbReference type="Pfam" id="PF08241">
    <property type="entry name" value="Methyltransf_11"/>
    <property type="match status" value="1"/>
</dbReference>
<accession>A0A7V3JA75</accession>
<comment type="caution">
    <text evidence="2">The sequence shown here is derived from an EMBL/GenBank/DDBJ whole genome shotgun (WGS) entry which is preliminary data.</text>
</comment>
<protein>
    <submittedName>
        <fullName evidence="2">Methyltransferase domain-containing protein</fullName>
    </submittedName>
</protein>
<sequence length="164" mass="18905">MGKKLMFGQKIMLDVGCGENKQEGFVGMDRRKVKGVDIVHDAEDFPWPLDDESCAVVSCRHLVEHIKPWLTIQFFDEAWRVLRDGGVMMIVTPYAGSFGFWQDPTHCNGFNEATFAYFDPEHPSGLYYIYKPKPWKVEHLSWSVVGNIEAVLRKRGKYGEDKKE</sequence>
<dbReference type="Gene3D" id="3.40.50.150">
    <property type="entry name" value="Vaccinia Virus protein VP39"/>
    <property type="match status" value="1"/>
</dbReference>
<dbReference type="InterPro" id="IPR029063">
    <property type="entry name" value="SAM-dependent_MTases_sf"/>
</dbReference>
<dbReference type="EMBL" id="DTGG01000113">
    <property type="protein sequence ID" value="HFZ09170.1"/>
    <property type="molecule type" value="Genomic_DNA"/>
</dbReference>
<proteinExistence type="predicted"/>
<evidence type="ECO:0000313" key="2">
    <source>
        <dbReference type="EMBL" id="HFZ09170.1"/>
    </source>
</evidence>
<dbReference type="SUPFAM" id="SSF53335">
    <property type="entry name" value="S-adenosyl-L-methionine-dependent methyltransferases"/>
    <property type="match status" value="1"/>
</dbReference>
<evidence type="ECO:0000259" key="1">
    <source>
        <dbReference type="Pfam" id="PF08241"/>
    </source>
</evidence>
<keyword evidence="2" id="KW-0489">Methyltransferase</keyword>
<dbReference type="InterPro" id="IPR013216">
    <property type="entry name" value="Methyltransf_11"/>
</dbReference>
<keyword evidence="2" id="KW-0808">Transferase</keyword>
<feature type="domain" description="Methyltransferase type 11" evidence="1">
    <location>
        <begin position="28"/>
        <end position="90"/>
    </location>
</feature>
<gene>
    <name evidence="2" type="ORF">ENV41_03455</name>
</gene>
<organism evidence="2">
    <name type="scientific">candidate division CPR3 bacterium</name>
    <dbReference type="NCBI Taxonomy" id="2268181"/>
    <lineage>
        <taxon>Bacteria</taxon>
        <taxon>Bacteria division CPR3</taxon>
    </lineage>
</organism>
<dbReference type="CDD" id="cd02440">
    <property type="entry name" value="AdoMet_MTases"/>
    <property type="match status" value="1"/>
</dbReference>
<name>A0A7V3JA75_UNCC3</name>
<dbReference type="GO" id="GO:0008757">
    <property type="term" value="F:S-adenosylmethionine-dependent methyltransferase activity"/>
    <property type="evidence" value="ECO:0007669"/>
    <property type="project" value="InterPro"/>
</dbReference>
<dbReference type="AlphaFoldDB" id="A0A7V3JA75"/>
<reference evidence="2" key="1">
    <citation type="journal article" date="2020" name="mSystems">
        <title>Genome- and Community-Level Interaction Insights into Carbon Utilization and Element Cycling Functions of Hydrothermarchaeota in Hydrothermal Sediment.</title>
        <authorList>
            <person name="Zhou Z."/>
            <person name="Liu Y."/>
            <person name="Xu W."/>
            <person name="Pan J."/>
            <person name="Luo Z.H."/>
            <person name="Li M."/>
        </authorList>
    </citation>
    <scope>NUCLEOTIDE SEQUENCE [LARGE SCALE GENOMIC DNA]</scope>
    <source>
        <strain evidence="2">SpSt-757</strain>
    </source>
</reference>
<dbReference type="GO" id="GO:0032259">
    <property type="term" value="P:methylation"/>
    <property type="evidence" value="ECO:0007669"/>
    <property type="project" value="UniProtKB-KW"/>
</dbReference>